<dbReference type="EMBL" id="CDSF01000146">
    <property type="protein sequence ID" value="CEP03520.1"/>
    <property type="molecule type" value="Genomic_DNA"/>
</dbReference>
<keyword evidence="2" id="KW-0496">Mitochondrion</keyword>
<organism evidence="1 3">
    <name type="scientific">Plasmodiophora brassicae</name>
    <name type="common">Clubroot disease agent</name>
    <dbReference type="NCBI Taxonomy" id="37360"/>
    <lineage>
        <taxon>Eukaryota</taxon>
        <taxon>Sar</taxon>
        <taxon>Rhizaria</taxon>
        <taxon>Endomyxa</taxon>
        <taxon>Phytomyxea</taxon>
        <taxon>Plasmodiophorida</taxon>
        <taxon>Plasmodiophoridae</taxon>
        <taxon>Plasmodiophora</taxon>
    </lineage>
</organism>
<evidence type="ECO:0000313" key="4">
    <source>
        <dbReference type="Proteomes" id="UP000290189"/>
    </source>
</evidence>
<dbReference type="Proteomes" id="UP000039324">
    <property type="component" value="Unassembled WGS sequence"/>
</dbReference>
<gene>
    <name evidence="1" type="ORF">PBRA_009405</name>
    <name evidence="2" type="ORF">PLBR_LOCUS3747</name>
</gene>
<protein>
    <submittedName>
        <fullName evidence="1">Uncharacterized protein</fullName>
    </submittedName>
</protein>
<keyword evidence="3" id="KW-1185">Reference proteome</keyword>
<name>A0A0G4J7F7_PLABS</name>
<evidence type="ECO:0000313" key="3">
    <source>
        <dbReference type="Proteomes" id="UP000039324"/>
    </source>
</evidence>
<accession>A0A0G4J7F7</accession>
<proteinExistence type="predicted"/>
<reference evidence="1 3" key="1">
    <citation type="submission" date="2015-02" db="EMBL/GenBank/DDBJ databases">
        <authorList>
            <person name="Chooi Y.-H."/>
        </authorList>
    </citation>
    <scope>NUCLEOTIDE SEQUENCE [LARGE SCALE GENOMIC DNA]</scope>
    <source>
        <strain evidence="1">E3</strain>
    </source>
</reference>
<evidence type="ECO:0000313" key="2">
    <source>
        <dbReference type="EMBL" id="SPQ96532.1"/>
    </source>
</evidence>
<dbReference type="Proteomes" id="UP000290189">
    <property type="component" value="Unassembled WGS sequence"/>
</dbReference>
<dbReference type="EMBL" id="OVEO01000006">
    <property type="protein sequence ID" value="SPQ96532.1"/>
    <property type="molecule type" value="Genomic_DNA"/>
</dbReference>
<geneLocation type="mitochondrion" evidence="2"/>
<evidence type="ECO:0000313" key="1">
    <source>
        <dbReference type="EMBL" id="CEP03520.1"/>
    </source>
</evidence>
<sequence>MRSLETLDMYLQRLELALMPIICEDVGEGSGDRLVHLLQSAMSSLMAAIEFINDDNESIDKAMIEQVTDLERGLSAVLENMQVRSGRPSFDAILTQRATSIDVRDLSDAAEQLSRQIEDIYQYSNSFLSALPTGLPRRPSRSISDIADAA</sequence>
<reference evidence="2 4" key="2">
    <citation type="submission" date="2018-03" db="EMBL/GenBank/DDBJ databases">
        <authorList>
            <person name="Fogelqvist J."/>
        </authorList>
    </citation>
    <scope>NUCLEOTIDE SEQUENCE [LARGE SCALE GENOMIC DNA]</scope>
</reference>
<dbReference type="AlphaFoldDB" id="A0A0G4J7F7"/>